<evidence type="ECO:0000256" key="1">
    <source>
        <dbReference type="ARBA" id="ARBA00007789"/>
    </source>
</evidence>
<name>A0A220TZS2_9BACI</name>
<dbReference type="RefSeq" id="WP_089060811.1">
    <property type="nucleotide sequence ID" value="NZ_CP022315.1"/>
</dbReference>
<dbReference type="InterPro" id="IPR050766">
    <property type="entry name" value="Bact_Lucif_Oxidored"/>
</dbReference>
<dbReference type="InterPro" id="IPR036661">
    <property type="entry name" value="Luciferase-like_sf"/>
</dbReference>
<dbReference type="AlphaFoldDB" id="A0A220TZS2"/>
<protein>
    <submittedName>
        <fullName evidence="3">LLM class flavin-dependent oxidoreductase</fullName>
    </submittedName>
</protein>
<organism evidence="3 4">
    <name type="scientific">Virgibacillus phasianinus</name>
    <dbReference type="NCBI Taxonomy" id="2017483"/>
    <lineage>
        <taxon>Bacteria</taxon>
        <taxon>Bacillati</taxon>
        <taxon>Bacillota</taxon>
        <taxon>Bacilli</taxon>
        <taxon>Bacillales</taxon>
        <taxon>Bacillaceae</taxon>
        <taxon>Virgibacillus</taxon>
    </lineage>
</organism>
<reference evidence="3 4" key="1">
    <citation type="submission" date="2017-07" db="EMBL/GenBank/DDBJ databases">
        <title>Virgibacillus sp. LM2416.</title>
        <authorList>
            <person name="Tak E.J."/>
            <person name="Bae J.-W."/>
        </authorList>
    </citation>
    <scope>NUCLEOTIDE SEQUENCE [LARGE SCALE GENOMIC DNA]</scope>
    <source>
        <strain evidence="3 4">LM2416</strain>
    </source>
</reference>
<dbReference type="EMBL" id="CP022315">
    <property type="protein sequence ID" value="ASK61534.1"/>
    <property type="molecule type" value="Genomic_DNA"/>
</dbReference>
<sequence>MISLNILDYSPIDEGVNSRGALLQTTELAKLAEDLGYKRFWVAEHHQVFSVAGSTPEMLMMHLASSTDTIRIGSGGVMLPHYSSFKVAENFRMLEALHPNRIDLGIGRSPSYRIVNKALNEEKGKRPSYEQQVTDLQKYFTDDTGEDHRYSSLIATPVIKTTPEMWVLGTGSGSAQIAADNGTAYAYAHFAKPSDTGVEIIANYRKHFHRSALLEKPNVMLAVFVVVAETAEEAEEIAKAFDLWLLFVESSHQPPYYPSIQTAKNRGLSSVEKEKVEKNRKRMIVGNPQQVKKEIERLSDLYQADEITIIPNVPGFQNRQRAIQFLAEALGLKSNK</sequence>
<feature type="domain" description="Luciferase-like" evidence="2">
    <location>
        <begin position="20"/>
        <end position="300"/>
    </location>
</feature>
<evidence type="ECO:0000313" key="3">
    <source>
        <dbReference type="EMBL" id="ASK61534.1"/>
    </source>
</evidence>
<dbReference type="GO" id="GO:0005829">
    <property type="term" value="C:cytosol"/>
    <property type="evidence" value="ECO:0007669"/>
    <property type="project" value="TreeGrafter"/>
</dbReference>
<dbReference type="OrthoDB" id="9780518at2"/>
<dbReference type="GO" id="GO:0016705">
    <property type="term" value="F:oxidoreductase activity, acting on paired donors, with incorporation or reduction of molecular oxygen"/>
    <property type="evidence" value="ECO:0007669"/>
    <property type="project" value="InterPro"/>
</dbReference>
<comment type="similarity">
    <text evidence="1">To bacterial alkanal monooxygenase alpha and beta chains.</text>
</comment>
<dbReference type="Proteomes" id="UP000198312">
    <property type="component" value="Chromosome"/>
</dbReference>
<dbReference type="KEGG" id="vil:CFK37_04765"/>
<proteinExistence type="predicted"/>
<dbReference type="NCBIfam" id="TIGR03558">
    <property type="entry name" value="oxido_grp_1"/>
    <property type="match status" value="1"/>
</dbReference>
<dbReference type="Gene3D" id="3.20.20.30">
    <property type="entry name" value="Luciferase-like domain"/>
    <property type="match status" value="1"/>
</dbReference>
<evidence type="ECO:0000259" key="2">
    <source>
        <dbReference type="Pfam" id="PF00296"/>
    </source>
</evidence>
<dbReference type="PANTHER" id="PTHR30137:SF19">
    <property type="entry name" value="LUCIFERASE-LIKE MONOOXYGENASE"/>
    <property type="match status" value="1"/>
</dbReference>
<dbReference type="Pfam" id="PF00296">
    <property type="entry name" value="Bac_luciferase"/>
    <property type="match status" value="1"/>
</dbReference>
<dbReference type="PANTHER" id="PTHR30137">
    <property type="entry name" value="LUCIFERASE-LIKE MONOOXYGENASE"/>
    <property type="match status" value="1"/>
</dbReference>
<evidence type="ECO:0000313" key="4">
    <source>
        <dbReference type="Proteomes" id="UP000198312"/>
    </source>
</evidence>
<dbReference type="InterPro" id="IPR011251">
    <property type="entry name" value="Luciferase-like_dom"/>
</dbReference>
<accession>A0A220TZS2</accession>
<keyword evidence="4" id="KW-1185">Reference proteome</keyword>
<dbReference type="SUPFAM" id="SSF51679">
    <property type="entry name" value="Bacterial luciferase-like"/>
    <property type="match status" value="1"/>
</dbReference>
<dbReference type="InterPro" id="IPR019949">
    <property type="entry name" value="CmoO-like"/>
</dbReference>
<dbReference type="CDD" id="cd00347">
    <property type="entry name" value="Flavin_utilizing_monoxygenases"/>
    <property type="match status" value="1"/>
</dbReference>
<gene>
    <name evidence="3" type="ORF">CFK37_04765</name>
</gene>